<dbReference type="Proteomes" id="UP000596827">
    <property type="component" value="Unassembled WGS sequence"/>
</dbReference>
<organism evidence="1 2">
    <name type="scientific">Ramlibacter albus</name>
    <dbReference type="NCBI Taxonomy" id="2079448"/>
    <lineage>
        <taxon>Bacteria</taxon>
        <taxon>Pseudomonadati</taxon>
        <taxon>Pseudomonadota</taxon>
        <taxon>Betaproteobacteria</taxon>
        <taxon>Burkholderiales</taxon>
        <taxon>Comamonadaceae</taxon>
        <taxon>Ramlibacter</taxon>
    </lineage>
</organism>
<gene>
    <name evidence="1" type="ORF">H8R02_21270</name>
</gene>
<evidence type="ECO:0008006" key="3">
    <source>
        <dbReference type="Google" id="ProtNLM"/>
    </source>
</evidence>
<evidence type="ECO:0000313" key="1">
    <source>
        <dbReference type="EMBL" id="MBC5767010.1"/>
    </source>
</evidence>
<sequence length="72" mass="7954">MEHPASIKAGQVVALHGSSALLTVRTISGDYAYCEWEEQGILRQGTFLLSQLDRVPDEIAVAHRLLPRQPRG</sequence>
<dbReference type="RefSeq" id="WP_187083490.1">
    <property type="nucleotide sequence ID" value="NZ_JACORU010000008.1"/>
</dbReference>
<comment type="caution">
    <text evidence="1">The sequence shown here is derived from an EMBL/GenBank/DDBJ whole genome shotgun (WGS) entry which is preliminary data.</text>
</comment>
<name>A0A923MAE6_9BURK</name>
<evidence type="ECO:0000313" key="2">
    <source>
        <dbReference type="Proteomes" id="UP000596827"/>
    </source>
</evidence>
<dbReference type="AlphaFoldDB" id="A0A923MAE6"/>
<proteinExistence type="predicted"/>
<protein>
    <recommendedName>
        <fullName evidence="3">DUF2158 domain-containing protein</fullName>
    </recommendedName>
</protein>
<accession>A0A923MAE6</accession>
<dbReference type="EMBL" id="JACORU010000008">
    <property type="protein sequence ID" value="MBC5767010.1"/>
    <property type="molecule type" value="Genomic_DNA"/>
</dbReference>
<reference evidence="1" key="1">
    <citation type="submission" date="2020-08" db="EMBL/GenBank/DDBJ databases">
        <title>Ramlibacter sp. GTP1 16S ribosomal RNA gene genome sequencing and assembly.</title>
        <authorList>
            <person name="Kang M."/>
        </authorList>
    </citation>
    <scope>NUCLEOTIDE SEQUENCE</scope>
    <source>
        <strain evidence="1">GTP1</strain>
    </source>
</reference>
<keyword evidence="2" id="KW-1185">Reference proteome</keyword>